<organism evidence="1 2">
    <name type="scientific">Lutibacter oricola</name>
    <dbReference type="NCBI Taxonomy" id="762486"/>
    <lineage>
        <taxon>Bacteria</taxon>
        <taxon>Pseudomonadati</taxon>
        <taxon>Bacteroidota</taxon>
        <taxon>Flavobacteriia</taxon>
        <taxon>Flavobacteriales</taxon>
        <taxon>Flavobacteriaceae</taxon>
        <taxon>Lutibacter</taxon>
    </lineage>
</organism>
<accession>A0A1H2XZC0</accession>
<dbReference type="OrthoDB" id="1376341at2"/>
<dbReference type="AlphaFoldDB" id="A0A1H2XZC0"/>
<evidence type="ECO:0000313" key="2">
    <source>
        <dbReference type="Proteomes" id="UP000199595"/>
    </source>
</evidence>
<evidence type="ECO:0000313" key="1">
    <source>
        <dbReference type="EMBL" id="SDW98141.1"/>
    </source>
</evidence>
<proteinExistence type="predicted"/>
<sequence>MKIKTTYISSINYINNLEFDYLETYSLQRGGKYDGRIIQDPEYNEFQILKKKKQLSELEILRFKQLNKLYGYTQYLIDSDGIFHPSAEKTGTYKIDNVIIEKLKSILNTPIKEVPSWMCAPVYRDAIVFYNSDNKIVSTLNVCLSCEYMETKMSNHINADAETYNLMREFFIELGHKVEEK</sequence>
<dbReference type="EMBL" id="FNNJ01000002">
    <property type="protein sequence ID" value="SDW98141.1"/>
    <property type="molecule type" value="Genomic_DNA"/>
</dbReference>
<gene>
    <name evidence="1" type="ORF">SAMN05444411_102595</name>
</gene>
<protein>
    <submittedName>
        <fullName evidence="1">Uncharacterized protein</fullName>
    </submittedName>
</protein>
<dbReference type="Proteomes" id="UP000199595">
    <property type="component" value="Unassembled WGS sequence"/>
</dbReference>
<name>A0A1H2XZC0_9FLAO</name>
<keyword evidence="2" id="KW-1185">Reference proteome</keyword>
<reference evidence="1 2" key="1">
    <citation type="submission" date="2016-10" db="EMBL/GenBank/DDBJ databases">
        <authorList>
            <person name="de Groot N.N."/>
        </authorList>
    </citation>
    <scope>NUCLEOTIDE SEQUENCE [LARGE SCALE GENOMIC DNA]</scope>
    <source>
        <strain evidence="1 2">DSM 24956</strain>
    </source>
</reference>